<sequence>MVQRPKQALAMAYFFCQSTVDTINSAISVLFGLTYMLLDEQPFLIRYLQKEYEVPGKQLFKGINAWVALSDILKNILHDKSLKPIILIIDALDECEKNMVKLLRLIVSSLTDSSRQVACL</sequence>
<evidence type="ECO:0000259" key="3">
    <source>
        <dbReference type="Pfam" id="PF24883"/>
    </source>
</evidence>
<dbReference type="VEuPathDB" id="FungiDB:sscle_07g061990"/>
<evidence type="ECO:0000256" key="1">
    <source>
        <dbReference type="ARBA" id="ARBA00022737"/>
    </source>
</evidence>
<keyword evidence="2" id="KW-0472">Membrane</keyword>
<dbReference type="Pfam" id="PF24883">
    <property type="entry name" value="NPHP3_N"/>
    <property type="match status" value="1"/>
</dbReference>
<organism evidence="4 5">
    <name type="scientific">Sclerotinia sclerotiorum (strain ATCC 18683 / 1980 / Ss-1)</name>
    <name type="common">White mold</name>
    <name type="synonym">Whetzelinia sclerotiorum</name>
    <dbReference type="NCBI Taxonomy" id="665079"/>
    <lineage>
        <taxon>Eukaryota</taxon>
        <taxon>Fungi</taxon>
        <taxon>Dikarya</taxon>
        <taxon>Ascomycota</taxon>
        <taxon>Pezizomycotina</taxon>
        <taxon>Leotiomycetes</taxon>
        <taxon>Helotiales</taxon>
        <taxon>Sclerotiniaceae</taxon>
        <taxon>Sclerotinia</taxon>
    </lineage>
</organism>
<feature type="domain" description="Nephrocystin 3-like N-terminal" evidence="3">
    <location>
        <begin position="9"/>
        <end position="117"/>
    </location>
</feature>
<keyword evidence="2" id="KW-1133">Transmembrane helix</keyword>
<dbReference type="OrthoDB" id="538223at2759"/>
<reference evidence="5" key="1">
    <citation type="journal article" date="2017" name="Genome Biol. Evol.">
        <title>The complete genome sequence of the phytopathogenic fungus Sclerotinia sclerotiorum reveals insights into the genome architecture of broad host range pathogens.</title>
        <authorList>
            <person name="Derbyshire M."/>
            <person name="Denton-Giles M."/>
            <person name="Hegedus D."/>
            <person name="Seifbarghy S."/>
            <person name="Rollins J."/>
            <person name="van Kan J."/>
            <person name="Seidl M.F."/>
            <person name="Faino L."/>
            <person name="Mbengue M."/>
            <person name="Navaud O."/>
            <person name="Raffaele S."/>
            <person name="Hammond-Kosack K."/>
            <person name="Heard S."/>
            <person name="Oliver R."/>
        </authorList>
    </citation>
    <scope>NUCLEOTIDE SEQUENCE [LARGE SCALE GENOMIC DNA]</scope>
    <source>
        <strain evidence="5">ATCC 18683 / 1980 / Ss-1</strain>
    </source>
</reference>
<evidence type="ECO:0000256" key="2">
    <source>
        <dbReference type="SAM" id="Phobius"/>
    </source>
</evidence>
<name>A0A1D9Q973_SCLS1</name>
<dbReference type="InterPro" id="IPR056884">
    <property type="entry name" value="NPHP3-like_N"/>
</dbReference>
<feature type="transmembrane region" description="Helical" evidence="2">
    <location>
        <begin position="12"/>
        <end position="38"/>
    </location>
</feature>
<dbReference type="AlphaFoldDB" id="A0A1D9Q973"/>
<evidence type="ECO:0000313" key="5">
    <source>
        <dbReference type="Proteomes" id="UP000177798"/>
    </source>
</evidence>
<dbReference type="EMBL" id="CP017820">
    <property type="protein sequence ID" value="APA11429.1"/>
    <property type="molecule type" value="Genomic_DNA"/>
</dbReference>
<dbReference type="Proteomes" id="UP000177798">
    <property type="component" value="Chromosome 7"/>
</dbReference>
<accession>A0A1D9Q973</accession>
<evidence type="ECO:0000313" key="4">
    <source>
        <dbReference type="EMBL" id="APA11429.1"/>
    </source>
</evidence>
<proteinExistence type="predicted"/>
<protein>
    <recommendedName>
        <fullName evidence="3">Nephrocystin 3-like N-terminal domain-containing protein</fullName>
    </recommendedName>
</protein>
<keyword evidence="2" id="KW-0812">Transmembrane</keyword>
<gene>
    <name evidence="4" type="ORF">sscle_07g061990</name>
</gene>
<keyword evidence="1" id="KW-0677">Repeat</keyword>